<dbReference type="PRINTS" id="PR00205">
    <property type="entry name" value="CADHERIN"/>
</dbReference>
<dbReference type="PANTHER" id="PTHR24028:SF146">
    <property type="entry name" value="CADHERIN 96CB, ISOFORM D-RELATED"/>
    <property type="match status" value="1"/>
</dbReference>
<keyword evidence="2" id="KW-0812">Transmembrane</keyword>
<keyword evidence="4 8" id="KW-0106">Calcium</keyword>
<dbReference type="FunFam" id="2.60.40.60:FF:000020">
    <property type="entry name" value="Dachsous cadherin-related 1b"/>
    <property type="match status" value="1"/>
</dbReference>
<gene>
    <name evidence="10" type="ORF">Ciccas_012773</name>
</gene>
<evidence type="ECO:0000313" key="11">
    <source>
        <dbReference type="Proteomes" id="UP001626550"/>
    </source>
</evidence>
<dbReference type="SMART" id="SM00112">
    <property type="entry name" value="CA"/>
    <property type="match status" value="2"/>
</dbReference>
<evidence type="ECO:0000256" key="6">
    <source>
        <dbReference type="ARBA" id="ARBA00023136"/>
    </source>
</evidence>
<feature type="domain" description="Cadherin" evidence="9">
    <location>
        <begin position="137"/>
        <end position="243"/>
    </location>
</feature>
<comment type="caution">
    <text evidence="10">The sequence shown here is derived from an EMBL/GenBank/DDBJ whole genome shotgun (WGS) entry which is preliminary data.</text>
</comment>
<evidence type="ECO:0000256" key="2">
    <source>
        <dbReference type="ARBA" id="ARBA00022692"/>
    </source>
</evidence>
<evidence type="ECO:0000313" key="10">
    <source>
        <dbReference type="EMBL" id="KAL3308691.1"/>
    </source>
</evidence>
<evidence type="ECO:0000256" key="4">
    <source>
        <dbReference type="ARBA" id="ARBA00022837"/>
    </source>
</evidence>
<dbReference type="InterPro" id="IPR050174">
    <property type="entry name" value="Protocadherin/Cadherin-CA"/>
</dbReference>
<dbReference type="EMBL" id="JBJKFK010004853">
    <property type="protein sequence ID" value="KAL3308691.1"/>
    <property type="molecule type" value="Genomic_DNA"/>
</dbReference>
<dbReference type="PROSITE" id="PS50268">
    <property type="entry name" value="CADHERIN_2"/>
    <property type="match status" value="2"/>
</dbReference>
<evidence type="ECO:0000256" key="3">
    <source>
        <dbReference type="ARBA" id="ARBA00022737"/>
    </source>
</evidence>
<keyword evidence="5" id="KW-1133">Transmembrane helix</keyword>
<evidence type="ECO:0000256" key="8">
    <source>
        <dbReference type="PROSITE-ProRule" id="PRU00043"/>
    </source>
</evidence>
<comment type="subcellular location">
    <subcellularLocation>
        <location evidence="1">Membrane</location>
        <topology evidence="1">Single-pass membrane protein</topology>
    </subcellularLocation>
</comment>
<dbReference type="AlphaFoldDB" id="A0ABD2PSG7"/>
<dbReference type="GO" id="GO:0016020">
    <property type="term" value="C:membrane"/>
    <property type="evidence" value="ECO:0007669"/>
    <property type="project" value="UniProtKB-SubCell"/>
</dbReference>
<evidence type="ECO:0000259" key="9">
    <source>
        <dbReference type="PROSITE" id="PS50268"/>
    </source>
</evidence>
<evidence type="ECO:0000256" key="1">
    <source>
        <dbReference type="ARBA" id="ARBA00004167"/>
    </source>
</evidence>
<reference evidence="10 11" key="1">
    <citation type="submission" date="2024-11" db="EMBL/GenBank/DDBJ databases">
        <title>Adaptive evolution of stress response genes in parasites aligns with host niche diversity.</title>
        <authorList>
            <person name="Hahn C."/>
            <person name="Resl P."/>
        </authorList>
    </citation>
    <scope>NUCLEOTIDE SEQUENCE [LARGE SCALE GENOMIC DNA]</scope>
    <source>
        <strain evidence="10">EGGRZ-B1_66</strain>
        <tissue evidence="10">Body</tissue>
    </source>
</reference>
<dbReference type="PANTHER" id="PTHR24028">
    <property type="entry name" value="CADHERIN-87A"/>
    <property type="match status" value="1"/>
</dbReference>
<sequence>IYGRKASLLENVSTGGERVAMVQVVDLDRPGSPNSEFTCHLNDSSHLEMKQLELGETNGKLYELVTTSTATFDRETQPIYKVIIICNDSGIQAKSSSENFALDIADVNDNAPIFVDRDVFSMFKSTRTGQRHFNPKPPTQFEFSVPENAEPGAFVGMLTAIDLDEGKNAEIQYYLQKESGDNASLPFVVSREGEVQLLHAIDREMQDQYEFRVRAENTDNGSLFSTAKVIIHVTDVNDCAPVFTGSSMLEVSFIHFCAA</sequence>
<feature type="non-terminal residue" evidence="10">
    <location>
        <position position="1"/>
    </location>
</feature>
<dbReference type="Proteomes" id="UP001626550">
    <property type="component" value="Unassembled WGS sequence"/>
</dbReference>
<keyword evidence="3" id="KW-0677">Repeat</keyword>
<feature type="domain" description="Cadherin" evidence="9">
    <location>
        <begin position="6"/>
        <end position="114"/>
    </location>
</feature>
<dbReference type="Pfam" id="PF00028">
    <property type="entry name" value="Cadherin"/>
    <property type="match status" value="1"/>
</dbReference>
<protein>
    <recommendedName>
        <fullName evidence="9">Cadherin domain-containing protein</fullName>
    </recommendedName>
</protein>
<dbReference type="PROSITE" id="PS00232">
    <property type="entry name" value="CADHERIN_1"/>
    <property type="match status" value="1"/>
</dbReference>
<evidence type="ECO:0000256" key="5">
    <source>
        <dbReference type="ARBA" id="ARBA00022989"/>
    </source>
</evidence>
<dbReference type="InterPro" id="IPR020894">
    <property type="entry name" value="Cadherin_CS"/>
</dbReference>
<dbReference type="GO" id="GO:0005509">
    <property type="term" value="F:calcium ion binding"/>
    <property type="evidence" value="ECO:0007669"/>
    <property type="project" value="UniProtKB-UniRule"/>
</dbReference>
<keyword evidence="6" id="KW-0472">Membrane</keyword>
<evidence type="ECO:0000256" key="7">
    <source>
        <dbReference type="ARBA" id="ARBA00023180"/>
    </source>
</evidence>
<proteinExistence type="predicted"/>
<dbReference type="InterPro" id="IPR015919">
    <property type="entry name" value="Cadherin-like_sf"/>
</dbReference>
<dbReference type="InterPro" id="IPR002126">
    <property type="entry name" value="Cadherin-like_dom"/>
</dbReference>
<name>A0ABD2PSG7_9PLAT</name>
<dbReference type="Gene3D" id="2.60.40.60">
    <property type="entry name" value="Cadherins"/>
    <property type="match status" value="2"/>
</dbReference>
<keyword evidence="7" id="KW-0325">Glycoprotein</keyword>
<keyword evidence="11" id="KW-1185">Reference proteome</keyword>
<accession>A0ABD2PSG7</accession>
<dbReference type="SUPFAM" id="SSF49313">
    <property type="entry name" value="Cadherin-like"/>
    <property type="match status" value="2"/>
</dbReference>
<organism evidence="10 11">
    <name type="scientific">Cichlidogyrus casuarinus</name>
    <dbReference type="NCBI Taxonomy" id="1844966"/>
    <lineage>
        <taxon>Eukaryota</taxon>
        <taxon>Metazoa</taxon>
        <taxon>Spiralia</taxon>
        <taxon>Lophotrochozoa</taxon>
        <taxon>Platyhelminthes</taxon>
        <taxon>Monogenea</taxon>
        <taxon>Monopisthocotylea</taxon>
        <taxon>Dactylogyridea</taxon>
        <taxon>Ancyrocephalidae</taxon>
        <taxon>Cichlidogyrus</taxon>
    </lineage>
</organism>
<dbReference type="CDD" id="cd11304">
    <property type="entry name" value="Cadherin_repeat"/>
    <property type="match status" value="2"/>
</dbReference>